<evidence type="ECO:0000313" key="3">
    <source>
        <dbReference type="Proteomes" id="UP000053097"/>
    </source>
</evidence>
<dbReference type="AlphaFoldDB" id="A0A026WXU1"/>
<reference evidence="2 3" key="1">
    <citation type="journal article" date="2014" name="Curr. Biol.">
        <title>The genome of the clonal raider ant Cerapachys biroi.</title>
        <authorList>
            <person name="Oxley P.R."/>
            <person name="Ji L."/>
            <person name="Fetter-Pruneda I."/>
            <person name="McKenzie S.K."/>
            <person name="Li C."/>
            <person name="Hu H."/>
            <person name="Zhang G."/>
            <person name="Kronauer D.J."/>
        </authorList>
    </citation>
    <scope>NUCLEOTIDE SEQUENCE [LARGE SCALE GENOMIC DNA]</scope>
</reference>
<proteinExistence type="predicted"/>
<organism evidence="2 3">
    <name type="scientific">Ooceraea biroi</name>
    <name type="common">Clonal raider ant</name>
    <name type="synonym">Cerapachys biroi</name>
    <dbReference type="NCBI Taxonomy" id="2015173"/>
    <lineage>
        <taxon>Eukaryota</taxon>
        <taxon>Metazoa</taxon>
        <taxon>Ecdysozoa</taxon>
        <taxon>Arthropoda</taxon>
        <taxon>Hexapoda</taxon>
        <taxon>Insecta</taxon>
        <taxon>Pterygota</taxon>
        <taxon>Neoptera</taxon>
        <taxon>Endopterygota</taxon>
        <taxon>Hymenoptera</taxon>
        <taxon>Apocrita</taxon>
        <taxon>Aculeata</taxon>
        <taxon>Formicoidea</taxon>
        <taxon>Formicidae</taxon>
        <taxon>Dorylinae</taxon>
        <taxon>Ooceraea</taxon>
    </lineage>
</organism>
<keyword evidence="3" id="KW-1185">Reference proteome</keyword>
<evidence type="ECO:0000256" key="1">
    <source>
        <dbReference type="SAM" id="MobiDB-lite"/>
    </source>
</evidence>
<sequence>MCFAASTICIRQSNLAPANVTSLTSAISPSQTRLSAVFNAAVSRRWGGESINGLSPTEGQQEVCESP</sequence>
<feature type="region of interest" description="Disordered" evidence="1">
    <location>
        <begin position="48"/>
        <end position="67"/>
    </location>
</feature>
<gene>
    <name evidence="2" type="ORF">X777_16167</name>
</gene>
<name>A0A026WXU1_OOCBI</name>
<dbReference type="EMBL" id="KK107087">
    <property type="protein sequence ID" value="EZA59964.1"/>
    <property type="molecule type" value="Genomic_DNA"/>
</dbReference>
<protein>
    <submittedName>
        <fullName evidence="2">Uncharacterized protein</fullName>
    </submittedName>
</protein>
<dbReference type="Proteomes" id="UP000053097">
    <property type="component" value="Unassembled WGS sequence"/>
</dbReference>
<evidence type="ECO:0000313" key="2">
    <source>
        <dbReference type="EMBL" id="EZA59964.1"/>
    </source>
</evidence>
<accession>A0A026WXU1</accession>